<keyword evidence="2" id="KW-1185">Reference proteome</keyword>
<organism evidence="1 2">
    <name type="scientific">Paenibacillus antarcticus</name>
    <dbReference type="NCBI Taxonomy" id="253703"/>
    <lineage>
        <taxon>Bacteria</taxon>
        <taxon>Bacillati</taxon>
        <taxon>Bacillota</taxon>
        <taxon>Bacilli</taxon>
        <taxon>Bacillales</taxon>
        <taxon>Paenibacillaceae</taxon>
        <taxon>Paenibacillus</taxon>
    </lineage>
</organism>
<name>A0A168QB75_9BACL</name>
<dbReference type="InterPro" id="IPR027417">
    <property type="entry name" value="P-loop_NTPase"/>
</dbReference>
<gene>
    <name evidence="1" type="ORF">PBAT_05035</name>
</gene>
<comment type="caution">
    <text evidence="1">The sequence shown here is derived from an EMBL/GenBank/DDBJ whole genome shotgun (WGS) entry which is preliminary data.</text>
</comment>
<proteinExistence type="predicted"/>
<dbReference type="EMBL" id="LVJI01000006">
    <property type="protein sequence ID" value="OAB47589.1"/>
    <property type="molecule type" value="Genomic_DNA"/>
</dbReference>
<dbReference type="SUPFAM" id="SSF52540">
    <property type="entry name" value="P-loop containing nucleoside triphosphate hydrolases"/>
    <property type="match status" value="1"/>
</dbReference>
<dbReference type="OrthoDB" id="9795626at2"/>
<dbReference type="Proteomes" id="UP000077355">
    <property type="component" value="Unassembled WGS sequence"/>
</dbReference>
<dbReference type="RefSeq" id="WP_068647167.1">
    <property type="nucleotide sequence ID" value="NZ_CP043611.1"/>
</dbReference>
<evidence type="ECO:0000313" key="1">
    <source>
        <dbReference type="EMBL" id="OAB47589.1"/>
    </source>
</evidence>
<dbReference type="AlphaFoldDB" id="A0A168QB75"/>
<evidence type="ECO:0008006" key="3">
    <source>
        <dbReference type="Google" id="ProtNLM"/>
    </source>
</evidence>
<sequence>MASLMIRRVRYVGENYVYTSPELKPGLNIIEGKNGSGKTTFSDLISFGLGIYVRQYDRKEREIHKEICGDKDNYVLLEISIDDSKYELKRHLNNNTIFVSDTIGNVESYAVYRSESNPVIFSDWLLSKLKIEVVEIYQGSRKFKINFPDLYRLIHYDQDSIPRKIYKEHRTDNSFIADSLQIRKVIFELLIGHQFSEYHALVGDLNKLERERDTAKSLFNNYIKMAGDMGYDLSKITMDTVNIDLSSSNLELDKLQIYREDRKKLKYNSTQLDRQLIQLRTEIVHIERDYSVCQRTRRNVIVEHKSLLDLKEDIIREVTHLKKIISAHEELNLFSPNTCPCCLKRVERKENHCICGSTIDESQYEKFFYSSEEYLDILKSKQKSVDTIDIGINSCEEEMNEIGRKSLKLELARDNIRAHLKEIEKDISIYSNDNEVNRLNDEILLQKSKIQKLDQQRIILIKYTSLEEQFTEKKEDYNDLFRRITKLESSLKTIIEKQLKLFNVIYNNLMTETADDINKAVIDENYMPIINDGEYKQASTNVPKRFMYYLTLLKMSIDSDIPYPRFLLIDTPENLGIDNENLDRCLQKIVSETRIDVQFQVILTTGINKYPQEFKGYVRETLTEEDRLLKNKKME</sequence>
<reference evidence="1 2" key="1">
    <citation type="submission" date="2016-03" db="EMBL/GenBank/DDBJ databases">
        <title>Draft genome sequence of Paenibacillus antarcticus CECT 5836.</title>
        <authorList>
            <person name="Shin S.-K."/>
            <person name="Yi H."/>
        </authorList>
    </citation>
    <scope>NUCLEOTIDE SEQUENCE [LARGE SCALE GENOMIC DNA]</scope>
    <source>
        <strain evidence="1 2">CECT 5836</strain>
    </source>
</reference>
<accession>A0A168QB75</accession>
<evidence type="ECO:0000313" key="2">
    <source>
        <dbReference type="Proteomes" id="UP000077355"/>
    </source>
</evidence>
<dbReference type="Gene3D" id="3.40.50.300">
    <property type="entry name" value="P-loop containing nucleotide triphosphate hydrolases"/>
    <property type="match status" value="1"/>
</dbReference>
<protein>
    <recommendedName>
        <fullName evidence="3">Rad50/SbcC-type AAA domain-containing protein</fullName>
    </recommendedName>
</protein>